<evidence type="ECO:0000256" key="1">
    <source>
        <dbReference type="SAM" id="Coils"/>
    </source>
</evidence>
<protein>
    <submittedName>
        <fullName evidence="3">Uncharacterized protein</fullName>
    </submittedName>
</protein>
<feature type="compositionally biased region" description="Basic and acidic residues" evidence="2">
    <location>
        <begin position="848"/>
        <end position="865"/>
    </location>
</feature>
<keyword evidence="1" id="KW-0175">Coiled coil</keyword>
<evidence type="ECO:0000313" key="3">
    <source>
        <dbReference type="EMBL" id="GEU74982.1"/>
    </source>
</evidence>
<dbReference type="Pfam" id="PF14223">
    <property type="entry name" value="Retrotran_gag_2"/>
    <property type="match status" value="1"/>
</dbReference>
<organism evidence="3">
    <name type="scientific">Tanacetum cinerariifolium</name>
    <name type="common">Dalmatian daisy</name>
    <name type="synonym">Chrysanthemum cinerariifolium</name>
    <dbReference type="NCBI Taxonomy" id="118510"/>
    <lineage>
        <taxon>Eukaryota</taxon>
        <taxon>Viridiplantae</taxon>
        <taxon>Streptophyta</taxon>
        <taxon>Embryophyta</taxon>
        <taxon>Tracheophyta</taxon>
        <taxon>Spermatophyta</taxon>
        <taxon>Magnoliopsida</taxon>
        <taxon>eudicotyledons</taxon>
        <taxon>Gunneridae</taxon>
        <taxon>Pentapetalae</taxon>
        <taxon>asterids</taxon>
        <taxon>campanulids</taxon>
        <taxon>Asterales</taxon>
        <taxon>Asteraceae</taxon>
        <taxon>Asteroideae</taxon>
        <taxon>Anthemideae</taxon>
        <taxon>Anthemidinae</taxon>
        <taxon>Tanacetum</taxon>
    </lineage>
</organism>
<feature type="compositionally biased region" description="Basic and acidic residues" evidence="2">
    <location>
        <begin position="1050"/>
        <end position="1062"/>
    </location>
</feature>
<dbReference type="AlphaFoldDB" id="A0A6L2MQD0"/>
<gene>
    <name evidence="3" type="ORF">Tci_046960</name>
</gene>
<accession>A0A6L2MQD0</accession>
<evidence type="ECO:0000256" key="2">
    <source>
        <dbReference type="SAM" id="MobiDB-lite"/>
    </source>
</evidence>
<name>A0A6L2MQD0_TANCI</name>
<feature type="coiled-coil region" evidence="1">
    <location>
        <begin position="315"/>
        <end position="377"/>
    </location>
</feature>
<feature type="region of interest" description="Disordered" evidence="2">
    <location>
        <begin position="239"/>
        <end position="260"/>
    </location>
</feature>
<proteinExistence type="predicted"/>
<feature type="compositionally biased region" description="Basic and acidic residues" evidence="2">
    <location>
        <begin position="239"/>
        <end position="257"/>
    </location>
</feature>
<comment type="caution">
    <text evidence="3">The sequence shown here is derived from an EMBL/GenBank/DDBJ whole genome shotgun (WGS) entry which is preliminary data.</text>
</comment>
<sequence>MVVVAKLLVLNPNEFELWKKRIEQYFLMTDYALWEVILNGDSPPLTISVEGVETPYPPTIIEEKLARKNKLKARGTLLMALLNEHQLKFNSYKSAKSLMEAIEKRFGEGLDQIYDRLQNLISQLEIHEETISQKDLKLKLLRSLPSEWKTNALIWRNKPDLETLSMDDLYNNLKIYKAEVMGGDGLKVADGNVEYESQKIPTENRKESRCKRAETIGFDKTKVECYNCHRRGHFAREYRASKHQDNRNRQAPRRTDEDGPTNFVLMAHTSSSFSISLNSNTEVSTYSKACLKYYETLKEHYDNLTKDFNKSQFNLGAYKASLESVEARLEVYKKNETVFTDDIKILKLDVMLRDKAITELRQKFKKAKMERDDLKLTLEKFQGSSKNLSRLLDSQQSDKSKTGLGYDSQGFDSSVLENHVNEKSNTDEGYHAVPPPYTGNFMPSKPNLVFADEHVVSEFVTSLSGIAKSEVKTSETTLKNVSAPIIEDWVSDGEDEDEIETESNQIKPSFAKVKFVKPTEHVKSPRKSIKKEERNRLGYNFEFKNKACNEYGSFNHLIKNYDSYKKKKMIENPVWNNARRVNHQDSQRLSHPHSKRHFVPKAVLTNSGRKIINTVYPRSTVNGEKPSSNVFHKTHSPVRRTFNQRTTPKNSDLKEKVNTVKGKVTTVGTKAVVSVVQGNGKNAIKSSACWIWRPTGNVIDHISKYSGSYMLKRFNYVDLQGRLKSSLKPTIMSTPTFAKTHNLIVFLEKPTKSDRFEQIVDFLNVNLIKYALAVSPTIYTSCIKQFWTFAKVKTINKDVRLQDLVDGKKVIVNEASIRRDLRLDDAEGTTCLPNAAIFEELARIGSKQRKETEVPHAEPQAEEHIPTPSYDLLPSDCARSREVNDEDLFGVNDLDGDEVIVDVTAGREDSKGEREANRAVIKEWDDVQAAIDADRQLAEQLQAQEREQLSIEERSKLLAKLIESRRKYFTVKRAEEIKNKPSTKVQHKSLMCTYMKNMEGHKQKDFKGKSFDAIKKMFDKVYKRVNTFVAMDSEVMKGSKKTQAEVTEGISKRAGDKIEQKSAKRHRLEKEDDTT</sequence>
<feature type="region of interest" description="Disordered" evidence="2">
    <location>
        <begin position="1036"/>
        <end position="1075"/>
    </location>
</feature>
<reference evidence="3" key="1">
    <citation type="journal article" date="2019" name="Sci. Rep.">
        <title>Draft genome of Tanacetum cinerariifolium, the natural source of mosquito coil.</title>
        <authorList>
            <person name="Yamashiro T."/>
            <person name="Shiraishi A."/>
            <person name="Satake H."/>
            <person name="Nakayama K."/>
        </authorList>
    </citation>
    <scope>NUCLEOTIDE SEQUENCE</scope>
</reference>
<feature type="region of interest" description="Disordered" evidence="2">
    <location>
        <begin position="848"/>
        <end position="870"/>
    </location>
</feature>
<dbReference type="EMBL" id="BKCJ010006988">
    <property type="protein sequence ID" value="GEU74982.1"/>
    <property type="molecule type" value="Genomic_DNA"/>
</dbReference>